<gene>
    <name evidence="2" type="ORF">AAAT04_00185</name>
</gene>
<dbReference type="EMBL" id="JBBNFM010000001">
    <property type="protein sequence ID" value="MEQ2452464.1"/>
    <property type="molecule type" value="Genomic_DNA"/>
</dbReference>
<proteinExistence type="predicted"/>
<feature type="domain" description="MobA/VirD2-like nuclease" evidence="1">
    <location>
        <begin position="27"/>
        <end position="162"/>
    </location>
</feature>
<evidence type="ECO:0000313" key="2">
    <source>
        <dbReference type="EMBL" id="MEQ2452464.1"/>
    </source>
</evidence>
<comment type="caution">
    <text evidence="2">The sequence shown here is derived from an EMBL/GenBank/DDBJ whole genome shotgun (WGS) entry which is preliminary data.</text>
</comment>
<protein>
    <submittedName>
        <fullName evidence="2">Relaxase/mobilization nuclease domain-containing protein</fullName>
    </submittedName>
</protein>
<evidence type="ECO:0000259" key="1">
    <source>
        <dbReference type="Pfam" id="PF03432"/>
    </source>
</evidence>
<keyword evidence="3" id="KW-1185">Reference proteome</keyword>
<accession>A0ABV1ED04</accession>
<dbReference type="Proteomes" id="UP001482186">
    <property type="component" value="Unassembled WGS sequence"/>
</dbReference>
<organism evidence="2 3">
    <name type="scientific">Coprococcus ammoniilyticus</name>
    <dbReference type="NCBI Taxonomy" id="2981785"/>
    <lineage>
        <taxon>Bacteria</taxon>
        <taxon>Bacillati</taxon>
        <taxon>Bacillota</taxon>
        <taxon>Clostridia</taxon>
        <taxon>Lachnospirales</taxon>
        <taxon>Lachnospiraceae</taxon>
        <taxon>Coprococcus</taxon>
    </lineage>
</organism>
<evidence type="ECO:0000313" key="3">
    <source>
        <dbReference type="Proteomes" id="UP001482186"/>
    </source>
</evidence>
<sequence>MAATRLIPMHLQKSRSMGQCLKERTDYAKNDEKTEAGQFVSSYECDPSTVDLEFEITKNQYAVNTGRNPKEKDVIAYQIRQSFKPGETTPEEANQIGYETAMRWTKGKHAFIVATHVDKAHIHNHIVYNFTTLDAQHKYKNFFLSSFSLRRLSDLICLEHGLSVIPEKKPGEWQNRTTYPKKETKRDDIRNLIDSIFERKRPDSFDEFLRALEGNGYEVKRGKYISVKGKEQKNFLRLRSLGNGYTEKDIEKRIASEVIDIVSDDPRNVIAGKRAEQKTEKKVDTVLDIQSIIAKNKGPGYERWAKLHNIKAISKTLIFLSEKGLGDYEKLSEAAKEATDKFDYLSARQKEIEARLAEIKALRQHIFNYSKSRKIYMEYKTRKFDANFFEEHREPLTLYQAAKDAFKKYDGPIPTIRELDAEFQKLVKEKNQIYSEFKIARTEMRELLSAKQNVEHFLGEQNRLEQDIQKKKGDTSL</sequence>
<name>A0ABV1ED04_9FIRM</name>
<dbReference type="Pfam" id="PF03432">
    <property type="entry name" value="Relaxase"/>
    <property type="match status" value="1"/>
</dbReference>
<dbReference type="InterPro" id="IPR005094">
    <property type="entry name" value="Endonuclease_MobA/VirD2"/>
</dbReference>
<dbReference type="RefSeq" id="WP_349115482.1">
    <property type="nucleotide sequence ID" value="NZ_JBBNFM010000001.1"/>
</dbReference>
<reference evidence="2 3" key="1">
    <citation type="submission" date="2024-04" db="EMBL/GenBank/DDBJ databases">
        <title>Human intestinal bacterial collection.</title>
        <authorList>
            <person name="Pauvert C."/>
            <person name="Hitch T.C.A."/>
            <person name="Clavel T."/>
        </authorList>
    </citation>
    <scope>NUCLEOTIDE SEQUENCE [LARGE SCALE GENOMIC DNA]</scope>
    <source>
        <strain evidence="2 3">CLA-AA-H141</strain>
    </source>
</reference>